<organism evidence="1 2">
    <name type="scientific">Canavalia gladiata</name>
    <name type="common">Sword bean</name>
    <name type="synonym">Dolichos gladiatus</name>
    <dbReference type="NCBI Taxonomy" id="3824"/>
    <lineage>
        <taxon>Eukaryota</taxon>
        <taxon>Viridiplantae</taxon>
        <taxon>Streptophyta</taxon>
        <taxon>Embryophyta</taxon>
        <taxon>Tracheophyta</taxon>
        <taxon>Spermatophyta</taxon>
        <taxon>Magnoliopsida</taxon>
        <taxon>eudicotyledons</taxon>
        <taxon>Gunneridae</taxon>
        <taxon>Pentapetalae</taxon>
        <taxon>rosids</taxon>
        <taxon>fabids</taxon>
        <taxon>Fabales</taxon>
        <taxon>Fabaceae</taxon>
        <taxon>Papilionoideae</taxon>
        <taxon>50 kb inversion clade</taxon>
        <taxon>NPAAA clade</taxon>
        <taxon>indigoferoid/millettioid clade</taxon>
        <taxon>Phaseoleae</taxon>
        <taxon>Canavalia</taxon>
    </lineage>
</organism>
<comment type="caution">
    <text evidence="1">The sequence shown here is derived from an EMBL/GenBank/DDBJ whole genome shotgun (WGS) entry which is preliminary data.</text>
</comment>
<evidence type="ECO:0000313" key="2">
    <source>
        <dbReference type="Proteomes" id="UP001367508"/>
    </source>
</evidence>
<proteinExistence type="predicted"/>
<dbReference type="EMBL" id="JAYMYQ010000004">
    <property type="protein sequence ID" value="KAK7338090.1"/>
    <property type="molecule type" value="Genomic_DNA"/>
</dbReference>
<dbReference type="AlphaFoldDB" id="A0AAN9QHW5"/>
<gene>
    <name evidence="1" type="ORF">VNO77_18689</name>
</gene>
<keyword evidence="2" id="KW-1185">Reference proteome</keyword>
<protein>
    <submittedName>
        <fullName evidence="1">Uncharacterized protein</fullName>
    </submittedName>
</protein>
<sequence length="87" mass="10157">MANINVHKVTVFLCFEIRFNIIDEHDALFNSKSFQGVFLLYLLLSMHFFKFEEMVSKLGKLVGLGAVYFEDPYVFCSSYSKREDNIT</sequence>
<reference evidence="1 2" key="1">
    <citation type="submission" date="2024-01" db="EMBL/GenBank/DDBJ databases">
        <title>The genomes of 5 underutilized Papilionoideae crops provide insights into root nodulation and disease resistanc.</title>
        <authorList>
            <person name="Jiang F."/>
        </authorList>
    </citation>
    <scope>NUCLEOTIDE SEQUENCE [LARGE SCALE GENOMIC DNA]</scope>
    <source>
        <strain evidence="1">LVBAO_FW01</strain>
        <tissue evidence="1">Leaves</tissue>
    </source>
</reference>
<evidence type="ECO:0000313" key="1">
    <source>
        <dbReference type="EMBL" id="KAK7338090.1"/>
    </source>
</evidence>
<name>A0AAN9QHW5_CANGL</name>
<accession>A0AAN9QHW5</accession>
<dbReference type="Proteomes" id="UP001367508">
    <property type="component" value="Unassembled WGS sequence"/>
</dbReference>